<accession>A0A2K3CU84</accession>
<dbReference type="AlphaFoldDB" id="A0A2K3CU84"/>
<dbReference type="Proteomes" id="UP000006906">
    <property type="component" value="Chromosome 16"/>
</dbReference>
<sequence>MFSRIIYGRVLLAPWGHTTCDRPAFYQGSHAVEYFAVPEPERGLGATAATFGTLQEDKLVAWMVQYQPYTPLT</sequence>
<dbReference type="RefSeq" id="XP_042915798.1">
    <property type="nucleotide sequence ID" value="XM_043071154.1"/>
</dbReference>
<dbReference type="EMBL" id="CM008977">
    <property type="protein sequence ID" value="PNW71847.1"/>
    <property type="molecule type" value="Genomic_DNA"/>
</dbReference>
<evidence type="ECO:0000313" key="2">
    <source>
        <dbReference type="Proteomes" id="UP000006906"/>
    </source>
</evidence>
<organism evidence="1 2">
    <name type="scientific">Chlamydomonas reinhardtii</name>
    <name type="common">Chlamydomonas smithii</name>
    <dbReference type="NCBI Taxonomy" id="3055"/>
    <lineage>
        <taxon>Eukaryota</taxon>
        <taxon>Viridiplantae</taxon>
        <taxon>Chlorophyta</taxon>
        <taxon>core chlorophytes</taxon>
        <taxon>Chlorophyceae</taxon>
        <taxon>CS clade</taxon>
        <taxon>Chlamydomonadales</taxon>
        <taxon>Chlamydomonadaceae</taxon>
        <taxon>Chlamydomonas</taxon>
    </lineage>
</organism>
<proteinExistence type="predicted"/>
<dbReference type="GeneID" id="66056635"/>
<reference evidence="1 2" key="1">
    <citation type="journal article" date="2007" name="Science">
        <title>The Chlamydomonas genome reveals the evolution of key animal and plant functions.</title>
        <authorList>
            <person name="Merchant S.S."/>
            <person name="Prochnik S.E."/>
            <person name="Vallon O."/>
            <person name="Harris E.H."/>
            <person name="Karpowicz S.J."/>
            <person name="Witman G.B."/>
            <person name="Terry A."/>
            <person name="Salamov A."/>
            <person name="Fritz-Laylin L.K."/>
            <person name="Marechal-Drouard L."/>
            <person name="Marshall W.F."/>
            <person name="Qu L.H."/>
            <person name="Nelson D.R."/>
            <person name="Sanderfoot A.A."/>
            <person name="Spalding M.H."/>
            <person name="Kapitonov V.V."/>
            <person name="Ren Q."/>
            <person name="Ferris P."/>
            <person name="Lindquist E."/>
            <person name="Shapiro H."/>
            <person name="Lucas S.M."/>
            <person name="Grimwood J."/>
            <person name="Schmutz J."/>
            <person name="Cardol P."/>
            <person name="Cerutti H."/>
            <person name="Chanfreau G."/>
            <person name="Chen C.L."/>
            <person name="Cognat V."/>
            <person name="Croft M.T."/>
            <person name="Dent R."/>
            <person name="Dutcher S."/>
            <person name="Fernandez E."/>
            <person name="Fukuzawa H."/>
            <person name="Gonzalez-Ballester D."/>
            <person name="Gonzalez-Halphen D."/>
            <person name="Hallmann A."/>
            <person name="Hanikenne M."/>
            <person name="Hippler M."/>
            <person name="Inwood W."/>
            <person name="Jabbari K."/>
            <person name="Kalanon M."/>
            <person name="Kuras R."/>
            <person name="Lefebvre P.A."/>
            <person name="Lemaire S.D."/>
            <person name="Lobanov A.V."/>
            <person name="Lohr M."/>
            <person name="Manuell A."/>
            <person name="Meier I."/>
            <person name="Mets L."/>
            <person name="Mittag M."/>
            <person name="Mittelmeier T."/>
            <person name="Moroney J.V."/>
            <person name="Moseley J."/>
            <person name="Napoli C."/>
            <person name="Nedelcu A.M."/>
            <person name="Niyogi K."/>
            <person name="Novoselov S.V."/>
            <person name="Paulsen I.T."/>
            <person name="Pazour G."/>
            <person name="Purton S."/>
            <person name="Ral J.P."/>
            <person name="Riano-Pachon D.M."/>
            <person name="Riekhof W."/>
            <person name="Rymarquis L."/>
            <person name="Schroda M."/>
            <person name="Stern D."/>
            <person name="Umen J."/>
            <person name="Willows R."/>
            <person name="Wilson N."/>
            <person name="Zimmer S.L."/>
            <person name="Allmer J."/>
            <person name="Balk J."/>
            <person name="Bisova K."/>
            <person name="Chen C.J."/>
            <person name="Elias M."/>
            <person name="Gendler K."/>
            <person name="Hauser C."/>
            <person name="Lamb M.R."/>
            <person name="Ledford H."/>
            <person name="Long J.C."/>
            <person name="Minagawa J."/>
            <person name="Page M.D."/>
            <person name="Pan J."/>
            <person name="Pootakham W."/>
            <person name="Roje S."/>
            <person name="Rose A."/>
            <person name="Stahlberg E."/>
            <person name="Terauchi A.M."/>
            <person name="Yang P."/>
            <person name="Ball S."/>
            <person name="Bowler C."/>
            <person name="Dieckmann C.L."/>
            <person name="Gladyshev V.N."/>
            <person name="Green P."/>
            <person name="Jorgensen R."/>
            <person name="Mayfield S."/>
            <person name="Mueller-Roeber B."/>
            <person name="Rajamani S."/>
            <person name="Sayre R.T."/>
            <person name="Brokstein P."/>
            <person name="Dubchak I."/>
            <person name="Goodstein D."/>
            <person name="Hornick L."/>
            <person name="Huang Y.W."/>
            <person name="Jhaveri J."/>
            <person name="Luo Y."/>
            <person name="Martinez D."/>
            <person name="Ngau W.C."/>
            <person name="Otillar B."/>
            <person name="Poliakov A."/>
            <person name="Porter A."/>
            <person name="Szajkowski L."/>
            <person name="Werner G."/>
            <person name="Zhou K."/>
            <person name="Grigoriev I.V."/>
            <person name="Rokhsar D.S."/>
            <person name="Grossman A.R."/>
        </authorList>
    </citation>
    <scope>NUCLEOTIDE SEQUENCE [LARGE SCALE GENOMIC DNA]</scope>
    <source>
        <strain evidence="2">CC-503</strain>
    </source>
</reference>
<dbReference type="KEGG" id="cre:CHLRE_16g670652v5"/>
<name>A0A2K3CU84_CHLRE</name>
<protein>
    <submittedName>
        <fullName evidence="1">Uncharacterized protein</fullName>
    </submittedName>
</protein>
<keyword evidence="2" id="KW-1185">Reference proteome</keyword>
<dbReference type="Gramene" id="PNW71847">
    <property type="protein sequence ID" value="PNW71847"/>
    <property type="gene ID" value="CHLRE_16g670652v5"/>
</dbReference>
<dbReference type="InParanoid" id="A0A2K3CU84"/>
<gene>
    <name evidence="1" type="ORF">CHLRE_16g670652v5</name>
</gene>
<evidence type="ECO:0000313" key="1">
    <source>
        <dbReference type="EMBL" id="PNW71847.1"/>
    </source>
</evidence>